<evidence type="ECO:0000313" key="1">
    <source>
        <dbReference type="EMBL" id="RHZ73280.1"/>
    </source>
</evidence>
<gene>
    <name evidence="1" type="ORF">Glove_232g125</name>
</gene>
<sequence length="104" mass="11772">MIIICLHEWNFVLLDKNNKANHIVFIVFELTPRIFRLSAIQDIKPTNCKGGFGADSCAYSKDLEKQVALKWLTDDPKDEHGLEKTISYIIKGNGEKPIQGALKN</sequence>
<protein>
    <submittedName>
        <fullName evidence="1">Uncharacterized protein</fullName>
    </submittedName>
</protein>
<dbReference type="Proteomes" id="UP000266861">
    <property type="component" value="Unassembled WGS sequence"/>
</dbReference>
<evidence type="ECO:0000313" key="2">
    <source>
        <dbReference type="Proteomes" id="UP000266861"/>
    </source>
</evidence>
<accession>A0A397IKP6</accession>
<proteinExistence type="predicted"/>
<comment type="caution">
    <text evidence="1">The sequence shown here is derived from an EMBL/GenBank/DDBJ whole genome shotgun (WGS) entry which is preliminary data.</text>
</comment>
<dbReference type="OrthoDB" id="2411566at2759"/>
<keyword evidence="2" id="KW-1185">Reference proteome</keyword>
<reference evidence="1 2" key="1">
    <citation type="submission" date="2018-08" db="EMBL/GenBank/DDBJ databases">
        <title>Genome and evolution of the arbuscular mycorrhizal fungus Diversispora epigaea (formerly Glomus versiforme) and its bacterial endosymbionts.</title>
        <authorList>
            <person name="Sun X."/>
            <person name="Fei Z."/>
            <person name="Harrison M."/>
        </authorList>
    </citation>
    <scope>NUCLEOTIDE SEQUENCE [LARGE SCALE GENOMIC DNA]</scope>
    <source>
        <strain evidence="1 2">IT104</strain>
    </source>
</reference>
<name>A0A397IKP6_9GLOM</name>
<dbReference type="EMBL" id="PQFF01000215">
    <property type="protein sequence ID" value="RHZ73280.1"/>
    <property type="molecule type" value="Genomic_DNA"/>
</dbReference>
<dbReference type="AlphaFoldDB" id="A0A397IKP6"/>
<organism evidence="1 2">
    <name type="scientific">Diversispora epigaea</name>
    <dbReference type="NCBI Taxonomy" id="1348612"/>
    <lineage>
        <taxon>Eukaryota</taxon>
        <taxon>Fungi</taxon>
        <taxon>Fungi incertae sedis</taxon>
        <taxon>Mucoromycota</taxon>
        <taxon>Glomeromycotina</taxon>
        <taxon>Glomeromycetes</taxon>
        <taxon>Diversisporales</taxon>
        <taxon>Diversisporaceae</taxon>
        <taxon>Diversispora</taxon>
    </lineage>
</organism>